<keyword evidence="3" id="KW-1185">Reference proteome</keyword>
<dbReference type="Proteomes" id="UP000287502">
    <property type="component" value="Chromosome"/>
</dbReference>
<feature type="signal peptide" evidence="1">
    <location>
        <begin position="1"/>
        <end position="23"/>
    </location>
</feature>
<accession>A0A3R5UZM0</accession>
<dbReference type="EMBL" id="CP035108">
    <property type="protein sequence ID" value="QAR33630.1"/>
    <property type="molecule type" value="Genomic_DNA"/>
</dbReference>
<evidence type="ECO:0000313" key="2">
    <source>
        <dbReference type="EMBL" id="QAR33630.1"/>
    </source>
</evidence>
<dbReference type="KEGG" id="gtl:EP073_09520"/>
<protein>
    <submittedName>
        <fullName evidence="2">Uncharacterized protein</fullName>
    </submittedName>
</protein>
<evidence type="ECO:0000313" key="3">
    <source>
        <dbReference type="Proteomes" id="UP000287502"/>
    </source>
</evidence>
<evidence type="ECO:0000256" key="1">
    <source>
        <dbReference type="SAM" id="SignalP"/>
    </source>
</evidence>
<reference evidence="2 3" key="1">
    <citation type="submission" date="2019-01" db="EMBL/GenBank/DDBJ databases">
        <title>Geovibrio thiophilus DSM 11263, complete genome.</title>
        <authorList>
            <person name="Spring S."/>
            <person name="Bunk B."/>
            <person name="Sproer C."/>
        </authorList>
    </citation>
    <scope>NUCLEOTIDE SEQUENCE [LARGE SCALE GENOMIC DNA]</scope>
    <source>
        <strain evidence="2 3">DSM 11263</strain>
    </source>
</reference>
<sequence>MYKSIIRLFLFLVIFSFSVSAHAAYLGVANAAKIIPDFSEFDGSGTAYHYKFGVTAGGKVVYSVGSLDDSWNLSGLYVKAFNLDGSAAWTYDVSPLMGARASNYMGSYIQTLSNGNIIVSWDGTDNGCGSDYQMIILDEDGGLVKGVTNISESASSYNCYGGSAELSNGNILFYWQSAGDEYHMKIFEADGDVAKSATSISNTGTRDGTCSSMYSHSLGVIDSKFMFGYHCNGVDNYYGVIYNNDGTQTTVGGYNHYKISSVDKGGSAQIYVQGLSNNTFVTMFMGEPGADYNSRDERRAFISGTGTVSGETILRVVGNTSIKQPVSLKDGGFVLADVDVDSYVTSELLDNNATSLEGPVRTGESPDSWGEFFPGPVSGFIYVNYDDASTYVYGVA</sequence>
<keyword evidence="1" id="KW-0732">Signal</keyword>
<organism evidence="2 3">
    <name type="scientific">Geovibrio thiophilus</name>
    <dbReference type="NCBI Taxonomy" id="139438"/>
    <lineage>
        <taxon>Bacteria</taxon>
        <taxon>Pseudomonadati</taxon>
        <taxon>Deferribacterota</taxon>
        <taxon>Deferribacteres</taxon>
        <taxon>Deferribacterales</taxon>
        <taxon>Geovibrionaceae</taxon>
        <taxon>Geovibrio</taxon>
    </lineage>
</organism>
<dbReference type="RefSeq" id="WP_128466916.1">
    <property type="nucleotide sequence ID" value="NZ_CP035108.1"/>
</dbReference>
<gene>
    <name evidence="2" type="ORF">EP073_09520</name>
</gene>
<feature type="chain" id="PRO_5018532032" evidence="1">
    <location>
        <begin position="24"/>
        <end position="396"/>
    </location>
</feature>
<dbReference type="OrthoDB" id="2480046at2"/>
<name>A0A3R5UZM0_9BACT</name>
<proteinExistence type="predicted"/>
<dbReference type="AlphaFoldDB" id="A0A3R5UZM0"/>